<accession>Q1QIH4</accession>
<dbReference type="Pfam" id="PF04715">
    <property type="entry name" value="Anth_synt_I_N"/>
    <property type="match status" value="1"/>
</dbReference>
<dbReference type="InterPro" id="IPR005801">
    <property type="entry name" value="ADC_synthase"/>
</dbReference>
<keyword evidence="3" id="KW-0822">Tryptophan biosynthesis</keyword>
<feature type="domain" description="Chorismate-utilising enzyme C-terminal" evidence="5">
    <location>
        <begin position="246"/>
        <end position="498"/>
    </location>
</feature>
<keyword evidence="3" id="KW-0057">Aromatic amino acid biosynthesis</keyword>
<dbReference type="HOGENOM" id="CLU_006493_3_0_5"/>
<proteinExistence type="predicted"/>
<dbReference type="InterPro" id="IPR019999">
    <property type="entry name" value="Anth_synth_I-like"/>
</dbReference>
<comment type="pathway">
    <text evidence="3">Amino-acid biosynthesis; L-tryptophan biosynthesis; L-tryptophan from chorismate: step 1/5.</text>
</comment>
<keyword evidence="1" id="KW-0315">Glutamine amidotransferase</keyword>
<dbReference type="OrthoDB" id="9803598at2"/>
<keyword evidence="3" id="KW-0028">Amino-acid biosynthesis</keyword>
<dbReference type="Pfam" id="PF00425">
    <property type="entry name" value="Chorismate_bind"/>
    <property type="match status" value="1"/>
</dbReference>
<sequence>MNRTVFSLPAQSEYATAGGLVISRSIEHFTGGSRLDDLIGLLDRRRGLVLSSGTTVPGRYESFDLGFADPPLKIETTGLNFAIEATNARGEVLIAFLGDTLSEPCAVVTEKTARRIAGHIVRGEAPVEEEQRTRRASVMALVRALVAAFASPDDPMLGLYGAFAYDLVFQMEDLVQKRAREADQRDIVLFVPDRLLAYDRATGRGVTLNFEFAFGGRSTEGLATDTGDSVYTKTGRQGFTDHAPGEYQATVETARAAFARGDLFEAVPGQLFAEPCERTPAEVFQRLCRINPSPYGGLVNLGDGEFLVSASPEMFVRSDGRRIETCPISGTIARGADAIGDAEQIRELLNSEKDEFELNMCTDVDRNDKARICMPGTIKVLARRQIETYSKLFHTVDHVEGILRPGFDALDAFLTHAWAVTVTGAPKKWAIQFVEDNERSSRRWYAGAFGVVGFDGSINTGLTIRTIRMKDGLAEVRVGATCLFDSKPELEDRECQTKAAALFQALRGDAPKPLSAVAPDATGSGKRVLLIDHDDSFVHMLADYFRQVGARVTVVRYVHAQDMLDKQSYDLLVLSPGPGRPEDFGMAKTIGTALEKKLPVFGVCLGVQAIGEYFGGRLGQLAQPAHGRPSRVQNRGGRLMRNLPNEIVIGRYHSLYVERDGLPDVLEVTATTDDGVPMAIEHKTLPVGGVQFHPESLMSLGGEVGLRIVENAFRLALSPSPLGGEGRGGA</sequence>
<dbReference type="PRINTS" id="PR00097">
    <property type="entry name" value="ANTSNTHASEII"/>
</dbReference>
<dbReference type="GO" id="GO:0004049">
    <property type="term" value="F:anthranilate synthase activity"/>
    <property type="evidence" value="ECO:0007669"/>
    <property type="project" value="UniProtKB-UniRule"/>
</dbReference>
<dbReference type="RefSeq" id="WP_011511629.1">
    <property type="nucleotide sequence ID" value="NC_007964.1"/>
</dbReference>
<dbReference type="CDD" id="cd01743">
    <property type="entry name" value="GATase1_Anthranilate_Synthase"/>
    <property type="match status" value="1"/>
</dbReference>
<dbReference type="eggNOG" id="COG0147">
    <property type="taxonomic scope" value="Bacteria"/>
</dbReference>
<dbReference type="PANTHER" id="PTHR11236">
    <property type="entry name" value="AMINOBENZOATE/ANTHRANILATE SYNTHASE"/>
    <property type="match status" value="1"/>
</dbReference>
<dbReference type="KEGG" id="nha:Nham_3238"/>
<keyword evidence="3 7" id="KW-0456">Lyase</keyword>
<evidence type="ECO:0000256" key="3">
    <source>
        <dbReference type="PIRNR" id="PIRNR036934"/>
    </source>
</evidence>
<feature type="domain" description="Anthranilate synthase component I N-terminal" evidence="6">
    <location>
        <begin position="124"/>
        <end position="201"/>
    </location>
</feature>
<dbReference type="InterPro" id="IPR006221">
    <property type="entry name" value="TrpG/PapA_dom"/>
</dbReference>
<gene>
    <name evidence="7" type="ordered locus">Nham_3238</name>
</gene>
<evidence type="ECO:0000313" key="8">
    <source>
        <dbReference type="Proteomes" id="UP000001953"/>
    </source>
</evidence>
<dbReference type="STRING" id="323097.Nham_3238"/>
<feature type="domain" description="Glutamine amidotransferase" evidence="4">
    <location>
        <begin position="529"/>
        <end position="703"/>
    </location>
</feature>
<evidence type="ECO:0000256" key="1">
    <source>
        <dbReference type="ARBA" id="ARBA00022962"/>
    </source>
</evidence>
<dbReference type="NCBIfam" id="NF010081">
    <property type="entry name" value="PRK13566.1"/>
    <property type="match status" value="1"/>
</dbReference>
<dbReference type="InterPro" id="IPR015890">
    <property type="entry name" value="Chorismate_C"/>
</dbReference>
<dbReference type="Proteomes" id="UP000001953">
    <property type="component" value="Chromosome"/>
</dbReference>
<protein>
    <recommendedName>
        <fullName evidence="2 3">Anthranilate synthase</fullName>
        <ecNumber evidence="2 3">4.1.3.27</ecNumber>
    </recommendedName>
</protein>
<dbReference type="eggNOG" id="COG0512">
    <property type="taxonomic scope" value="Bacteria"/>
</dbReference>
<dbReference type="PIRSF" id="PIRSF036934">
    <property type="entry name" value="TrpE-G"/>
    <property type="match status" value="1"/>
</dbReference>
<dbReference type="NCBIfam" id="TIGR01815">
    <property type="entry name" value="TrpE-clade3"/>
    <property type="match status" value="1"/>
</dbReference>
<evidence type="ECO:0000256" key="2">
    <source>
        <dbReference type="NCBIfam" id="TIGR01815"/>
    </source>
</evidence>
<name>Q1QIH4_NITHX</name>
<dbReference type="NCBIfam" id="TIGR00566">
    <property type="entry name" value="trpG_papA"/>
    <property type="match status" value="1"/>
</dbReference>
<dbReference type="EC" id="4.1.3.27" evidence="2 3"/>
<dbReference type="PRINTS" id="PR00096">
    <property type="entry name" value="GATASE"/>
</dbReference>
<dbReference type="Gene3D" id="3.60.120.10">
    <property type="entry name" value="Anthranilate synthase"/>
    <property type="match status" value="1"/>
</dbReference>
<dbReference type="InterPro" id="IPR017926">
    <property type="entry name" value="GATASE"/>
</dbReference>
<dbReference type="InterPro" id="IPR010112">
    <property type="entry name" value="TrpE-G_bact"/>
</dbReference>
<evidence type="ECO:0000259" key="5">
    <source>
        <dbReference type="Pfam" id="PF00425"/>
    </source>
</evidence>
<dbReference type="PRINTS" id="PR00099">
    <property type="entry name" value="CPSGATASE"/>
</dbReference>
<dbReference type="EMBL" id="CP000319">
    <property type="protein sequence ID" value="ABE63973.1"/>
    <property type="molecule type" value="Genomic_DNA"/>
</dbReference>
<evidence type="ECO:0000259" key="6">
    <source>
        <dbReference type="Pfam" id="PF04715"/>
    </source>
</evidence>
<evidence type="ECO:0000313" key="7">
    <source>
        <dbReference type="EMBL" id="ABE63973.1"/>
    </source>
</evidence>
<dbReference type="GO" id="GO:0000162">
    <property type="term" value="P:L-tryptophan biosynthetic process"/>
    <property type="evidence" value="ECO:0007669"/>
    <property type="project" value="UniProtKB-UniRule"/>
</dbReference>
<keyword evidence="8" id="KW-1185">Reference proteome</keyword>
<dbReference type="UniPathway" id="UPA00035">
    <property type="reaction ID" value="UER00040"/>
</dbReference>
<evidence type="ECO:0000259" key="4">
    <source>
        <dbReference type="Pfam" id="PF00117"/>
    </source>
</evidence>
<dbReference type="PROSITE" id="PS51273">
    <property type="entry name" value="GATASE_TYPE_1"/>
    <property type="match status" value="1"/>
</dbReference>
<dbReference type="PANTHER" id="PTHR11236:SF9">
    <property type="entry name" value="ANTHRANILATE SYNTHASE COMPONENT 1"/>
    <property type="match status" value="1"/>
</dbReference>
<dbReference type="SUPFAM" id="SSF52317">
    <property type="entry name" value="Class I glutamine amidotransferase-like"/>
    <property type="match status" value="1"/>
</dbReference>
<dbReference type="AlphaFoldDB" id="Q1QIH4"/>
<dbReference type="Gene3D" id="3.40.50.880">
    <property type="match status" value="1"/>
</dbReference>
<reference evidence="7 8" key="1">
    <citation type="submission" date="2006-03" db="EMBL/GenBank/DDBJ databases">
        <title>Complete sequence of chromosome of Nitrobacter hamburgensis X14.</title>
        <authorList>
            <consortium name="US DOE Joint Genome Institute"/>
            <person name="Copeland A."/>
            <person name="Lucas S."/>
            <person name="Lapidus A."/>
            <person name="Barry K."/>
            <person name="Detter J.C."/>
            <person name="Glavina del Rio T."/>
            <person name="Hammon N."/>
            <person name="Israni S."/>
            <person name="Dalin E."/>
            <person name="Tice H."/>
            <person name="Pitluck S."/>
            <person name="Chain P."/>
            <person name="Malfatti S."/>
            <person name="Shin M."/>
            <person name="Vergez L."/>
            <person name="Schmutz J."/>
            <person name="Larimer F."/>
            <person name="Land M."/>
            <person name="Hauser L."/>
            <person name="Kyrpides N."/>
            <person name="Ivanova N."/>
            <person name="Ward B."/>
            <person name="Arp D."/>
            <person name="Klotz M."/>
            <person name="Stein L."/>
            <person name="O'Mullan G."/>
            <person name="Starkenburg S."/>
            <person name="Sayavedra L."/>
            <person name="Poret-Peterson A.T."/>
            <person name="Gentry M.E."/>
            <person name="Bruce D."/>
            <person name="Richardson P."/>
        </authorList>
    </citation>
    <scope>NUCLEOTIDE SEQUENCE [LARGE SCALE GENOMIC DNA]</scope>
    <source>
        <strain evidence="8">DSM 10229 / NCIMB 13809 / X14</strain>
    </source>
</reference>
<dbReference type="InterPro" id="IPR006805">
    <property type="entry name" value="Anth_synth_I_N"/>
</dbReference>
<dbReference type="Pfam" id="PF00117">
    <property type="entry name" value="GATase"/>
    <property type="match status" value="1"/>
</dbReference>
<dbReference type="InterPro" id="IPR029062">
    <property type="entry name" value="Class_I_gatase-like"/>
</dbReference>
<comment type="catalytic activity">
    <reaction evidence="3">
        <text>chorismate + L-glutamine = anthranilate + pyruvate + L-glutamate + H(+)</text>
        <dbReference type="Rhea" id="RHEA:21732"/>
        <dbReference type="ChEBI" id="CHEBI:15361"/>
        <dbReference type="ChEBI" id="CHEBI:15378"/>
        <dbReference type="ChEBI" id="CHEBI:16567"/>
        <dbReference type="ChEBI" id="CHEBI:29748"/>
        <dbReference type="ChEBI" id="CHEBI:29985"/>
        <dbReference type="ChEBI" id="CHEBI:58359"/>
        <dbReference type="EC" id="4.1.3.27"/>
    </reaction>
</comment>
<dbReference type="MEROPS" id="C26.A09"/>
<organism evidence="7 8">
    <name type="scientific">Nitrobacter hamburgensis (strain DSM 10229 / NCIMB 13809 / X14)</name>
    <dbReference type="NCBI Taxonomy" id="323097"/>
    <lineage>
        <taxon>Bacteria</taxon>
        <taxon>Pseudomonadati</taxon>
        <taxon>Pseudomonadota</taxon>
        <taxon>Alphaproteobacteria</taxon>
        <taxon>Hyphomicrobiales</taxon>
        <taxon>Nitrobacteraceae</taxon>
        <taxon>Nitrobacter</taxon>
    </lineage>
</organism>
<dbReference type="SUPFAM" id="SSF56322">
    <property type="entry name" value="ADC synthase"/>
    <property type="match status" value="1"/>
</dbReference>